<organism evidence="4 5">
    <name type="scientific">Clohesyomyces aquaticus</name>
    <dbReference type="NCBI Taxonomy" id="1231657"/>
    <lineage>
        <taxon>Eukaryota</taxon>
        <taxon>Fungi</taxon>
        <taxon>Dikarya</taxon>
        <taxon>Ascomycota</taxon>
        <taxon>Pezizomycotina</taxon>
        <taxon>Dothideomycetes</taxon>
        <taxon>Pleosporomycetidae</taxon>
        <taxon>Pleosporales</taxon>
        <taxon>Lindgomycetaceae</taxon>
        <taxon>Clohesyomyces</taxon>
    </lineage>
</organism>
<sequence>MGSIWPVIFVAFAFSREAQCLSILNTALSFESGEIYTLSYAPPDAQVTIILMKEEWSSGTTLTPTATNGKYIWPVDESYPPADDYHLILRQGNSQDAELRATIGAKVTTVDFHLFCDRVDCTTASPIEFPRTHPTGQSPHWPPWITSPPSASATSTSVFSTLSTSTTTAFHLIGITDPITRATHTPASSVASSSAPSNVNTLSDKSSISTKSMIGVAIGAVCAALVLAAIAFFLGMRFRRSSISKNKISRIYESKPELDGKPIIVPIELPADGPEPQELPVVESPAEIARRSGRQSSYRSSTMFNALSVIESIFGSRTLDLNDLSITPTTRDRAHPHSPDATLSPVSPL</sequence>
<reference evidence="4 5" key="1">
    <citation type="submission" date="2016-07" db="EMBL/GenBank/DDBJ databases">
        <title>Pervasive Adenine N6-methylation of Active Genes in Fungi.</title>
        <authorList>
            <consortium name="DOE Joint Genome Institute"/>
            <person name="Mondo S.J."/>
            <person name="Dannebaum R.O."/>
            <person name="Kuo R.C."/>
            <person name="Labutti K."/>
            <person name="Haridas S."/>
            <person name="Kuo A."/>
            <person name="Salamov A."/>
            <person name="Ahrendt S.R."/>
            <person name="Lipzen A."/>
            <person name="Sullivan W."/>
            <person name="Andreopoulos W.B."/>
            <person name="Clum A."/>
            <person name="Lindquist E."/>
            <person name="Daum C."/>
            <person name="Ramamoorthy G.K."/>
            <person name="Gryganskyi A."/>
            <person name="Culley D."/>
            <person name="Magnuson J.K."/>
            <person name="James T.Y."/>
            <person name="O'Malley M.A."/>
            <person name="Stajich J.E."/>
            <person name="Spatafora J.W."/>
            <person name="Visel A."/>
            <person name="Grigoriev I.V."/>
        </authorList>
    </citation>
    <scope>NUCLEOTIDE SEQUENCE [LARGE SCALE GENOMIC DNA]</scope>
    <source>
        <strain evidence="4 5">CBS 115471</strain>
    </source>
</reference>
<protein>
    <recommendedName>
        <fullName evidence="6">Ser-Thr-rich glycosyl-phosphatidyl-inositol-anchored membrane family-domain-containing protein</fullName>
    </recommendedName>
</protein>
<keyword evidence="2" id="KW-0472">Membrane</keyword>
<feature type="chain" id="PRO_5013322320" description="Ser-Thr-rich glycosyl-phosphatidyl-inositol-anchored membrane family-domain-containing protein" evidence="3">
    <location>
        <begin position="21"/>
        <end position="349"/>
    </location>
</feature>
<evidence type="ECO:0008006" key="6">
    <source>
        <dbReference type="Google" id="ProtNLM"/>
    </source>
</evidence>
<keyword evidence="5" id="KW-1185">Reference proteome</keyword>
<feature type="transmembrane region" description="Helical" evidence="2">
    <location>
        <begin position="213"/>
        <end position="235"/>
    </location>
</feature>
<comment type="caution">
    <text evidence="4">The sequence shown here is derived from an EMBL/GenBank/DDBJ whole genome shotgun (WGS) entry which is preliminary data.</text>
</comment>
<dbReference type="OrthoDB" id="10633734at2759"/>
<dbReference type="EMBL" id="MCFA01000034">
    <property type="protein sequence ID" value="ORY14344.1"/>
    <property type="molecule type" value="Genomic_DNA"/>
</dbReference>
<gene>
    <name evidence="4" type="ORF">BCR34DRAFT_585946</name>
</gene>
<dbReference type="AlphaFoldDB" id="A0A1Y1ZVU4"/>
<evidence type="ECO:0000256" key="3">
    <source>
        <dbReference type="SAM" id="SignalP"/>
    </source>
</evidence>
<keyword evidence="2" id="KW-1133">Transmembrane helix</keyword>
<name>A0A1Y1ZVU4_9PLEO</name>
<evidence type="ECO:0000256" key="1">
    <source>
        <dbReference type="SAM" id="MobiDB-lite"/>
    </source>
</evidence>
<accession>A0A1Y1ZVU4</accession>
<feature type="region of interest" description="Disordered" evidence="1">
    <location>
        <begin position="328"/>
        <end position="349"/>
    </location>
</feature>
<evidence type="ECO:0000256" key="2">
    <source>
        <dbReference type="SAM" id="Phobius"/>
    </source>
</evidence>
<evidence type="ECO:0000313" key="5">
    <source>
        <dbReference type="Proteomes" id="UP000193144"/>
    </source>
</evidence>
<keyword evidence="2" id="KW-0812">Transmembrane</keyword>
<dbReference type="Proteomes" id="UP000193144">
    <property type="component" value="Unassembled WGS sequence"/>
</dbReference>
<keyword evidence="3" id="KW-0732">Signal</keyword>
<evidence type="ECO:0000313" key="4">
    <source>
        <dbReference type="EMBL" id="ORY14344.1"/>
    </source>
</evidence>
<feature type="signal peptide" evidence="3">
    <location>
        <begin position="1"/>
        <end position="20"/>
    </location>
</feature>
<proteinExistence type="predicted"/>